<evidence type="ECO:0000313" key="1">
    <source>
        <dbReference type="EMBL" id="GMR52696.1"/>
    </source>
</evidence>
<comment type="caution">
    <text evidence="1">The sequence shown here is derived from an EMBL/GenBank/DDBJ whole genome shotgun (WGS) entry which is preliminary data.</text>
</comment>
<accession>A0AAN5I6X9</accession>
<name>A0AAN5I6X9_9BILA</name>
<keyword evidence="2" id="KW-1185">Reference proteome</keyword>
<protein>
    <submittedName>
        <fullName evidence="1">Uncharacterized protein</fullName>
    </submittedName>
</protein>
<dbReference type="EMBL" id="BTRK01000005">
    <property type="protein sequence ID" value="GMR52696.1"/>
    <property type="molecule type" value="Genomic_DNA"/>
</dbReference>
<evidence type="ECO:0000313" key="2">
    <source>
        <dbReference type="Proteomes" id="UP001328107"/>
    </source>
</evidence>
<dbReference type="Proteomes" id="UP001328107">
    <property type="component" value="Unassembled WGS sequence"/>
</dbReference>
<proteinExistence type="predicted"/>
<dbReference type="AlphaFoldDB" id="A0AAN5I6X9"/>
<organism evidence="1 2">
    <name type="scientific">Pristionchus mayeri</name>
    <dbReference type="NCBI Taxonomy" id="1317129"/>
    <lineage>
        <taxon>Eukaryota</taxon>
        <taxon>Metazoa</taxon>
        <taxon>Ecdysozoa</taxon>
        <taxon>Nematoda</taxon>
        <taxon>Chromadorea</taxon>
        <taxon>Rhabditida</taxon>
        <taxon>Rhabditina</taxon>
        <taxon>Diplogasteromorpha</taxon>
        <taxon>Diplogasteroidea</taxon>
        <taxon>Neodiplogasteridae</taxon>
        <taxon>Pristionchus</taxon>
    </lineage>
</organism>
<reference evidence="2" key="1">
    <citation type="submission" date="2022-10" db="EMBL/GenBank/DDBJ databases">
        <title>Genome assembly of Pristionchus species.</title>
        <authorList>
            <person name="Yoshida K."/>
            <person name="Sommer R.J."/>
        </authorList>
    </citation>
    <scope>NUCLEOTIDE SEQUENCE [LARGE SCALE GENOMIC DNA]</scope>
    <source>
        <strain evidence="2">RS5460</strain>
    </source>
</reference>
<gene>
    <name evidence="1" type="ORF">PMAYCL1PPCAC_22891</name>
</gene>
<sequence length="181" mass="20448">MTANEDRPTVANPSCTANDDYGDMDVPCLATGEESIVCQKTSDENCYQYPIWSTLPAISRPFINRLCFHLRNDKDCADLATLAQVSSNFYIGVHNFMQKPENRPGIGNLRLSKILSAINVEIELYPSNIPFYFLDTDRFKRWGGSAHPILSVTLDSATDPLVEQVRASTLFVHPPCRYIWR</sequence>